<feature type="non-terminal residue" evidence="1">
    <location>
        <position position="233"/>
    </location>
</feature>
<name>A0ACA9QF60_9GLOM</name>
<sequence length="233" mass="26454">HICQSWRATTIGTRKLWSSVIVDWHMSASLLTLFMNRSDGSNLSIKIENPVASNLQKSISTITRHSSQVTSLELEIGFYEDQGEIKKSLTNVTFQSLETLVVHLEDWIYTDYPDENTADVRRVSLLERLFDVLESSQKKRLHLHIYGGPKTVSTAFAGHAICERLTALNLHINMRTEGGGVRRSEAAQWSLIYAKHSSFPALKQLHYKGFLPFLGSIKVPLLVDATYQWNPPW</sequence>
<feature type="non-terminal residue" evidence="1">
    <location>
        <position position="1"/>
    </location>
</feature>
<comment type="caution">
    <text evidence="1">The sequence shown here is derived from an EMBL/GenBank/DDBJ whole genome shotgun (WGS) entry which is preliminary data.</text>
</comment>
<reference evidence="1" key="1">
    <citation type="submission" date="2021-06" db="EMBL/GenBank/DDBJ databases">
        <authorList>
            <person name="Kallberg Y."/>
            <person name="Tangrot J."/>
            <person name="Rosling A."/>
        </authorList>
    </citation>
    <scope>NUCLEOTIDE SEQUENCE</scope>
    <source>
        <strain evidence="1">CL356</strain>
    </source>
</reference>
<protein>
    <submittedName>
        <fullName evidence="1">12847_t:CDS:1</fullName>
    </submittedName>
</protein>
<evidence type="ECO:0000313" key="1">
    <source>
        <dbReference type="EMBL" id="CAG8750073.1"/>
    </source>
</evidence>
<keyword evidence="2" id="KW-1185">Reference proteome</keyword>
<organism evidence="1 2">
    <name type="scientific">Acaulospora colombiana</name>
    <dbReference type="NCBI Taxonomy" id="27376"/>
    <lineage>
        <taxon>Eukaryota</taxon>
        <taxon>Fungi</taxon>
        <taxon>Fungi incertae sedis</taxon>
        <taxon>Mucoromycota</taxon>
        <taxon>Glomeromycotina</taxon>
        <taxon>Glomeromycetes</taxon>
        <taxon>Diversisporales</taxon>
        <taxon>Acaulosporaceae</taxon>
        <taxon>Acaulospora</taxon>
    </lineage>
</organism>
<proteinExistence type="predicted"/>
<dbReference type="Proteomes" id="UP000789525">
    <property type="component" value="Unassembled WGS sequence"/>
</dbReference>
<dbReference type="EMBL" id="CAJVPT010052665">
    <property type="protein sequence ID" value="CAG8750073.1"/>
    <property type="molecule type" value="Genomic_DNA"/>
</dbReference>
<evidence type="ECO:0000313" key="2">
    <source>
        <dbReference type="Proteomes" id="UP000789525"/>
    </source>
</evidence>
<gene>
    <name evidence="1" type="ORF">ACOLOM_LOCUS12657</name>
</gene>
<accession>A0ACA9QF60</accession>